<evidence type="ECO:0000313" key="1">
    <source>
        <dbReference type="EMBL" id="KAK2093072.1"/>
    </source>
</evidence>
<comment type="caution">
    <text evidence="1">The sequence shown here is derived from an EMBL/GenBank/DDBJ whole genome shotgun (WGS) entry which is preliminary data.</text>
</comment>
<gene>
    <name evidence="1" type="ORF">P7K49_029601</name>
</gene>
<accession>A0ABQ9U7N1</accession>
<name>A0ABQ9U7N1_SAGOE</name>
<protein>
    <submittedName>
        <fullName evidence="1">Uncharacterized protein</fullName>
    </submittedName>
</protein>
<keyword evidence="2" id="KW-1185">Reference proteome</keyword>
<sequence length="86" mass="9676">MEHIPEHSGPHWEHSITLISEVRMVYLVEIPFIIEDKSCSANYFPAAGQVKYSGPPLHLPLSKKFPMAEDKAVQQESYGTNPAKLI</sequence>
<dbReference type="Proteomes" id="UP001266305">
    <property type="component" value="Unassembled WGS sequence"/>
</dbReference>
<evidence type="ECO:0000313" key="2">
    <source>
        <dbReference type="Proteomes" id="UP001266305"/>
    </source>
</evidence>
<proteinExistence type="predicted"/>
<organism evidence="1 2">
    <name type="scientific">Saguinus oedipus</name>
    <name type="common">Cotton-top tamarin</name>
    <name type="synonym">Oedipomidas oedipus</name>
    <dbReference type="NCBI Taxonomy" id="9490"/>
    <lineage>
        <taxon>Eukaryota</taxon>
        <taxon>Metazoa</taxon>
        <taxon>Chordata</taxon>
        <taxon>Craniata</taxon>
        <taxon>Vertebrata</taxon>
        <taxon>Euteleostomi</taxon>
        <taxon>Mammalia</taxon>
        <taxon>Eutheria</taxon>
        <taxon>Euarchontoglires</taxon>
        <taxon>Primates</taxon>
        <taxon>Haplorrhini</taxon>
        <taxon>Platyrrhini</taxon>
        <taxon>Cebidae</taxon>
        <taxon>Callitrichinae</taxon>
        <taxon>Saguinus</taxon>
    </lineage>
</organism>
<dbReference type="EMBL" id="JASSZA010000015">
    <property type="protein sequence ID" value="KAK2093072.1"/>
    <property type="molecule type" value="Genomic_DNA"/>
</dbReference>
<reference evidence="1 2" key="1">
    <citation type="submission" date="2023-05" db="EMBL/GenBank/DDBJ databases">
        <title>B98-5 Cell Line De Novo Hybrid Assembly: An Optical Mapping Approach.</title>
        <authorList>
            <person name="Kananen K."/>
            <person name="Auerbach J.A."/>
            <person name="Kautto E."/>
            <person name="Blachly J.S."/>
        </authorList>
    </citation>
    <scope>NUCLEOTIDE SEQUENCE [LARGE SCALE GENOMIC DNA]</scope>
    <source>
        <strain evidence="1">B95-8</strain>
        <tissue evidence="1">Cell line</tissue>
    </source>
</reference>